<sequence>MEYWFTYEKSGPLCDTPHFTYTVGSGGGGGGGGGTGSFPIAFQNNTRGTYTNSGEVRPVAGRGVGAVGERQERKLFQLMASGEPVRLTSPMASVKKLGRLAFIAQQFGYEYADVRQAGGRNNALVSRSQSPPPVSHTPTPTGSPRSNSPSSNRSGSHQHGVRVWSMHGQKAVETCPGPAPP</sequence>
<proteinExistence type="predicted"/>
<evidence type="ECO:0000313" key="3">
    <source>
        <dbReference type="Proteomes" id="UP001596957"/>
    </source>
</evidence>
<evidence type="ECO:0000313" key="2">
    <source>
        <dbReference type="EMBL" id="MFD0288061.1"/>
    </source>
</evidence>
<feature type="region of interest" description="Disordered" evidence="1">
    <location>
        <begin position="123"/>
        <end position="181"/>
    </location>
</feature>
<evidence type="ECO:0000256" key="1">
    <source>
        <dbReference type="SAM" id="MobiDB-lite"/>
    </source>
</evidence>
<gene>
    <name evidence="2" type="ORF">ACFQZP_41940</name>
</gene>
<reference evidence="3" key="1">
    <citation type="journal article" date="2019" name="Int. J. Syst. Evol. Microbiol.">
        <title>The Global Catalogue of Microorganisms (GCM) 10K type strain sequencing project: providing services to taxonomists for standard genome sequencing and annotation.</title>
        <authorList>
            <consortium name="The Broad Institute Genomics Platform"/>
            <consortium name="The Broad Institute Genome Sequencing Center for Infectious Disease"/>
            <person name="Wu L."/>
            <person name="Ma J."/>
        </authorList>
    </citation>
    <scope>NUCLEOTIDE SEQUENCE [LARGE SCALE GENOMIC DNA]</scope>
    <source>
        <strain evidence="3">CGMCC 4.7198</strain>
    </source>
</reference>
<name>A0ABW2VUH2_9ACTN</name>
<organism evidence="2 3">
    <name type="scientific">Streptomyces lutosisoli</name>
    <dbReference type="NCBI Taxonomy" id="2665721"/>
    <lineage>
        <taxon>Bacteria</taxon>
        <taxon>Bacillati</taxon>
        <taxon>Actinomycetota</taxon>
        <taxon>Actinomycetes</taxon>
        <taxon>Kitasatosporales</taxon>
        <taxon>Streptomycetaceae</taxon>
        <taxon>Streptomyces</taxon>
    </lineage>
</organism>
<accession>A0ABW2VUH2</accession>
<protein>
    <submittedName>
        <fullName evidence="2">Uncharacterized protein</fullName>
    </submittedName>
</protein>
<feature type="compositionally biased region" description="Low complexity" evidence="1">
    <location>
        <begin position="136"/>
        <end position="155"/>
    </location>
</feature>
<keyword evidence="3" id="KW-1185">Reference proteome</keyword>
<dbReference type="Proteomes" id="UP001596957">
    <property type="component" value="Unassembled WGS sequence"/>
</dbReference>
<comment type="caution">
    <text evidence="2">The sequence shown here is derived from an EMBL/GenBank/DDBJ whole genome shotgun (WGS) entry which is preliminary data.</text>
</comment>
<dbReference type="EMBL" id="JBHTEC010000007">
    <property type="protein sequence ID" value="MFD0288061.1"/>
    <property type="molecule type" value="Genomic_DNA"/>
</dbReference>
<dbReference type="RefSeq" id="WP_381253493.1">
    <property type="nucleotide sequence ID" value="NZ_JBHTBI010000009.1"/>
</dbReference>